<organism evidence="1">
    <name type="scientific">viral metagenome</name>
    <dbReference type="NCBI Taxonomy" id="1070528"/>
    <lineage>
        <taxon>unclassified sequences</taxon>
        <taxon>metagenomes</taxon>
        <taxon>organismal metagenomes</taxon>
    </lineage>
</organism>
<evidence type="ECO:0008006" key="2">
    <source>
        <dbReference type="Google" id="ProtNLM"/>
    </source>
</evidence>
<dbReference type="EMBL" id="MT141200">
    <property type="protein sequence ID" value="QJA56107.1"/>
    <property type="molecule type" value="Genomic_DNA"/>
</dbReference>
<proteinExistence type="predicted"/>
<accession>A0A6M3IG26</accession>
<gene>
    <name evidence="1" type="ORF">MM415B01926_0001</name>
</gene>
<evidence type="ECO:0000313" key="1">
    <source>
        <dbReference type="EMBL" id="QJA56107.1"/>
    </source>
</evidence>
<dbReference type="AlphaFoldDB" id="A0A6M3IG26"/>
<name>A0A6M3IG26_9ZZZZ</name>
<protein>
    <recommendedName>
        <fullName evidence="2">Peptidase</fullName>
    </recommendedName>
</protein>
<sequence length="95" mass="10560">MKTITLNGTKYHLDLAGQIDGCIDRINSNTPTLMLCRGDLSSRAYLETIVHEALHACFSGATEEKITQCGKDISRLLWGLGYRYVEVKVKGDKNV</sequence>
<reference evidence="1" key="1">
    <citation type="submission" date="2020-03" db="EMBL/GenBank/DDBJ databases">
        <title>The deep terrestrial virosphere.</title>
        <authorList>
            <person name="Holmfeldt K."/>
            <person name="Nilsson E."/>
            <person name="Simone D."/>
            <person name="Lopez-Fernandez M."/>
            <person name="Wu X."/>
            <person name="de Brujin I."/>
            <person name="Lundin D."/>
            <person name="Andersson A."/>
            <person name="Bertilsson S."/>
            <person name="Dopson M."/>
        </authorList>
    </citation>
    <scope>NUCLEOTIDE SEQUENCE</scope>
    <source>
        <strain evidence="1">MM415B01926</strain>
    </source>
</reference>